<dbReference type="SMART" id="SM00326">
    <property type="entry name" value="SH3"/>
    <property type="match status" value="1"/>
</dbReference>
<dbReference type="PROSITE" id="PS50002">
    <property type="entry name" value="SH3"/>
    <property type="match status" value="1"/>
</dbReference>
<feature type="region of interest" description="Disordered" evidence="3">
    <location>
        <begin position="497"/>
        <end position="540"/>
    </location>
</feature>
<evidence type="ECO:0000256" key="4">
    <source>
        <dbReference type="SAM" id="Phobius"/>
    </source>
</evidence>
<evidence type="ECO:0000256" key="5">
    <source>
        <dbReference type="SAM" id="SignalP"/>
    </source>
</evidence>
<evidence type="ECO:0000259" key="6">
    <source>
        <dbReference type="PROSITE" id="PS50002"/>
    </source>
</evidence>
<feature type="region of interest" description="Disordered" evidence="3">
    <location>
        <begin position="316"/>
        <end position="338"/>
    </location>
</feature>
<dbReference type="AlphaFoldDB" id="A0A507C458"/>
<accession>A0A507C458</accession>
<comment type="caution">
    <text evidence="7">The sequence shown here is derived from an EMBL/GenBank/DDBJ whole genome shotgun (WGS) entry which is preliminary data.</text>
</comment>
<feature type="compositionally biased region" description="Polar residues" evidence="3">
    <location>
        <begin position="522"/>
        <end position="540"/>
    </location>
</feature>
<evidence type="ECO:0000256" key="2">
    <source>
        <dbReference type="PROSITE-ProRule" id="PRU00192"/>
    </source>
</evidence>
<reference evidence="7 8" key="1">
    <citation type="journal article" date="2019" name="Sci. Rep.">
        <title>Comparative genomics of chytrid fungi reveal insights into the obligate biotrophic and pathogenic lifestyle of Synchytrium endobioticum.</title>
        <authorList>
            <person name="van de Vossenberg B.T.L.H."/>
            <person name="Warris S."/>
            <person name="Nguyen H.D.T."/>
            <person name="van Gent-Pelzer M.P.E."/>
            <person name="Joly D.L."/>
            <person name="van de Geest H.C."/>
            <person name="Bonants P.J.M."/>
            <person name="Smith D.S."/>
            <person name="Levesque C.A."/>
            <person name="van der Lee T.A.J."/>
        </authorList>
    </citation>
    <scope>NUCLEOTIDE SEQUENCE [LARGE SCALE GENOMIC DNA]</scope>
    <source>
        <strain evidence="7 8">MB42</strain>
    </source>
</reference>
<proteinExistence type="predicted"/>
<dbReference type="SUPFAM" id="SSF50044">
    <property type="entry name" value="SH3-domain"/>
    <property type="match status" value="1"/>
</dbReference>
<dbReference type="STRING" id="286115.A0A507C458"/>
<feature type="chain" id="PRO_5021210689" description="SH3 domain-containing protein" evidence="5">
    <location>
        <begin position="18"/>
        <end position="540"/>
    </location>
</feature>
<gene>
    <name evidence="7" type="ORF">SeMB42_g07633</name>
</gene>
<name>A0A507C458_9FUNG</name>
<keyword evidence="5" id="KW-0732">Signal</keyword>
<dbReference type="Pfam" id="PF00018">
    <property type="entry name" value="SH3_1"/>
    <property type="match status" value="1"/>
</dbReference>
<dbReference type="Proteomes" id="UP000317494">
    <property type="component" value="Unassembled WGS sequence"/>
</dbReference>
<dbReference type="VEuPathDB" id="FungiDB:SeMB42_g07633"/>
<evidence type="ECO:0000256" key="1">
    <source>
        <dbReference type="ARBA" id="ARBA00022443"/>
    </source>
</evidence>
<protein>
    <recommendedName>
        <fullName evidence="6">SH3 domain-containing protein</fullName>
    </recommendedName>
</protein>
<keyword evidence="4" id="KW-0472">Membrane</keyword>
<evidence type="ECO:0000313" key="8">
    <source>
        <dbReference type="Proteomes" id="UP000317494"/>
    </source>
</evidence>
<organism evidence="7 8">
    <name type="scientific">Synchytrium endobioticum</name>
    <dbReference type="NCBI Taxonomy" id="286115"/>
    <lineage>
        <taxon>Eukaryota</taxon>
        <taxon>Fungi</taxon>
        <taxon>Fungi incertae sedis</taxon>
        <taxon>Chytridiomycota</taxon>
        <taxon>Chytridiomycota incertae sedis</taxon>
        <taxon>Chytridiomycetes</taxon>
        <taxon>Synchytriales</taxon>
        <taxon>Synchytriaceae</taxon>
        <taxon>Synchytrium</taxon>
    </lineage>
</organism>
<dbReference type="Gene3D" id="2.30.30.40">
    <property type="entry name" value="SH3 Domains"/>
    <property type="match status" value="1"/>
</dbReference>
<feature type="compositionally biased region" description="Basic and acidic residues" evidence="3">
    <location>
        <begin position="316"/>
        <end position="326"/>
    </location>
</feature>
<feature type="domain" description="SH3" evidence="6">
    <location>
        <begin position="393"/>
        <end position="454"/>
    </location>
</feature>
<feature type="transmembrane region" description="Helical" evidence="4">
    <location>
        <begin position="269"/>
        <end position="292"/>
    </location>
</feature>
<evidence type="ECO:0000313" key="7">
    <source>
        <dbReference type="EMBL" id="TPX32303.1"/>
    </source>
</evidence>
<keyword evidence="4" id="KW-1133">Transmembrane helix</keyword>
<dbReference type="InterPro" id="IPR036028">
    <property type="entry name" value="SH3-like_dom_sf"/>
</dbReference>
<feature type="signal peptide" evidence="5">
    <location>
        <begin position="1"/>
        <end position="17"/>
    </location>
</feature>
<dbReference type="InterPro" id="IPR001452">
    <property type="entry name" value="SH3_domain"/>
</dbReference>
<keyword evidence="4" id="KW-0812">Transmembrane</keyword>
<keyword evidence="1 2" id="KW-0728">SH3 domain</keyword>
<sequence>MLVLSIMAFLLPSHVAAQVATCFQLTGSTTCPAFSNDYIMPMAGAFQDVASFDQYVMSRYDNNTIYIQSFQNSYGCPNYNGNGQRYHISTYCALLVSQAATAGCQAPKAQICQSTCQMSMATLQKLFADPMSCTAAISAPQQASRATTLSYYQALCTTGSSTAAGCVAAEKIDSATCGFFSQAEFTAYCAANATDGCCKGGAPGMGTPAGGATATGGTIPRAVATPTGGVGTPTTGTQTTAAPGAVGAPSTTAAAVAAAAATKILGMSYFTLFAIFAVLSVVTITTCFCLWWGRKKNVDFVSGFMALVNPWGGRGDHDSAKDKVDVEGGYGSRKHESYNPDDMEYTPATLAAMGGDTGDNNSGKSKGFGAFRESVAATKGMFNKFLGGGKKKEAPATHRAIANYIPTLEDEMQITVDDDVEILESFDDGWALGRNTTSRKEGVFPLACLGLDESLHPVHPSFSVASEAGWNSGSSKPTGNPIHFSAYRRRSSLYTTGVESHHNGPLGSSREPSMYQDYQFPKNGTASSRRYTESSHQSVY</sequence>
<dbReference type="EMBL" id="QEAN01000577">
    <property type="protein sequence ID" value="TPX32303.1"/>
    <property type="molecule type" value="Genomic_DNA"/>
</dbReference>
<keyword evidence="8" id="KW-1185">Reference proteome</keyword>
<evidence type="ECO:0000256" key="3">
    <source>
        <dbReference type="SAM" id="MobiDB-lite"/>
    </source>
</evidence>